<dbReference type="PANTHER" id="PTHR43640:SF1">
    <property type="entry name" value="THIOREDOXIN-DEPENDENT PEROXIREDOXIN"/>
    <property type="match status" value="1"/>
</dbReference>
<dbReference type="AlphaFoldDB" id="A0A1Z3N6F7"/>
<evidence type="ECO:0000313" key="2">
    <source>
        <dbReference type="EMBL" id="ASD63060.1"/>
    </source>
</evidence>
<protein>
    <submittedName>
        <fullName evidence="2">Thioredoxin family protein</fullName>
    </submittedName>
</protein>
<dbReference type="EMBL" id="CP020946">
    <property type="protein sequence ID" value="ASD63060.1"/>
    <property type="molecule type" value="Genomic_DNA"/>
</dbReference>
<dbReference type="InterPro" id="IPR047262">
    <property type="entry name" value="PRX-like1"/>
</dbReference>
<reference evidence="2 3" key="1">
    <citation type="submission" date="2017-04" db="EMBL/GenBank/DDBJ databases">
        <title>Whole genome sequence of Bdellovibrio bacteriovorus strain SSB218315.</title>
        <authorList>
            <person name="Oyedara O."/>
            <person name="Rodriguez-Perez M.A."/>
        </authorList>
    </citation>
    <scope>NUCLEOTIDE SEQUENCE [LARGE SCALE GENOMIC DNA]</scope>
    <source>
        <strain evidence="2 3">SSB218315</strain>
    </source>
</reference>
<dbReference type="GO" id="GO:0016209">
    <property type="term" value="F:antioxidant activity"/>
    <property type="evidence" value="ECO:0007669"/>
    <property type="project" value="InterPro"/>
</dbReference>
<dbReference type="OrthoDB" id="5292926at2"/>
<dbReference type="Pfam" id="PF00578">
    <property type="entry name" value="AhpC-TSA"/>
    <property type="match status" value="1"/>
</dbReference>
<dbReference type="CDD" id="cd02969">
    <property type="entry name" value="PRX_like1"/>
    <property type="match status" value="1"/>
</dbReference>
<dbReference type="InterPro" id="IPR013766">
    <property type="entry name" value="Thioredoxin_domain"/>
</dbReference>
<dbReference type="Proteomes" id="UP000197003">
    <property type="component" value="Chromosome"/>
</dbReference>
<proteinExistence type="predicted"/>
<evidence type="ECO:0000313" key="3">
    <source>
        <dbReference type="Proteomes" id="UP000197003"/>
    </source>
</evidence>
<dbReference type="SUPFAM" id="SSF52833">
    <property type="entry name" value="Thioredoxin-like"/>
    <property type="match status" value="1"/>
</dbReference>
<dbReference type="GO" id="GO:0016491">
    <property type="term" value="F:oxidoreductase activity"/>
    <property type="evidence" value="ECO:0007669"/>
    <property type="project" value="InterPro"/>
</dbReference>
<accession>A0A1Z3N6F7</accession>
<gene>
    <name evidence="2" type="ORF">B9G79_05495</name>
</gene>
<dbReference type="RefSeq" id="WP_088564642.1">
    <property type="nucleotide sequence ID" value="NZ_CP020946.1"/>
</dbReference>
<dbReference type="InterPro" id="IPR036249">
    <property type="entry name" value="Thioredoxin-like_sf"/>
</dbReference>
<dbReference type="Gene3D" id="3.40.30.10">
    <property type="entry name" value="Glutaredoxin"/>
    <property type="match status" value="1"/>
</dbReference>
<name>A0A1Z3N6F7_BDEBC</name>
<dbReference type="PROSITE" id="PS51352">
    <property type="entry name" value="THIOREDOXIN_2"/>
    <property type="match status" value="1"/>
</dbReference>
<dbReference type="InterPro" id="IPR000866">
    <property type="entry name" value="AhpC/TSA"/>
</dbReference>
<feature type="domain" description="Thioredoxin" evidence="1">
    <location>
        <begin position="9"/>
        <end position="161"/>
    </location>
</feature>
<organism evidence="2 3">
    <name type="scientific">Bdellovibrio bacteriovorus</name>
    <dbReference type="NCBI Taxonomy" id="959"/>
    <lineage>
        <taxon>Bacteria</taxon>
        <taxon>Pseudomonadati</taxon>
        <taxon>Bdellovibrionota</taxon>
        <taxon>Bdellovibrionia</taxon>
        <taxon>Bdellovibrionales</taxon>
        <taxon>Pseudobdellovibrionaceae</taxon>
        <taxon>Bdellovibrio</taxon>
    </lineage>
</organism>
<dbReference type="PANTHER" id="PTHR43640">
    <property type="entry name" value="OS07G0260300 PROTEIN"/>
    <property type="match status" value="1"/>
</dbReference>
<sequence length="183" mass="20732">MALTFTPFPDLGNKCPDFTLPAVDGKTYSLKDFSNGQPLVVMFICNHCPYVQAIEDRLIQLGHDLKKQSVNVIAICANDEESHNREDSFENLQKRAQEKGYPFVYLHDKSQAVAHAFGAVCTPDYFVYDKDLKLAYRGRLDDSWKDAAKVTKRELFDAVQTLLKNDKVSEEQTASMGCSIKWV</sequence>
<evidence type="ECO:0000259" key="1">
    <source>
        <dbReference type="PROSITE" id="PS51352"/>
    </source>
</evidence>